<dbReference type="InterPro" id="IPR050843">
    <property type="entry name" value="Glycosyl_Hydrlase_38"/>
</dbReference>
<dbReference type="Pfam" id="PF01074">
    <property type="entry name" value="Glyco_hydro_38N"/>
    <property type="match status" value="1"/>
</dbReference>
<dbReference type="GO" id="GO:0004559">
    <property type="term" value="F:alpha-mannosidase activity"/>
    <property type="evidence" value="ECO:0007669"/>
    <property type="project" value="InterPro"/>
</dbReference>
<dbReference type="EMBL" id="CH480818">
    <property type="protein sequence ID" value="EDW52448.1"/>
    <property type="molecule type" value="Genomic_DNA"/>
</dbReference>
<dbReference type="InterPro" id="IPR011330">
    <property type="entry name" value="Glyco_hydro/deAcase_b/a-brl"/>
</dbReference>
<dbReference type="GO" id="GO:0005272">
    <property type="term" value="F:sodium channel activity"/>
    <property type="evidence" value="ECO:0007669"/>
    <property type="project" value="UniProtKB-KW"/>
</dbReference>
<keyword evidence="2" id="KW-0732">Signal</keyword>
<keyword evidence="1" id="KW-1133">Transmembrane helix</keyword>
<dbReference type="InterPro" id="IPR027291">
    <property type="entry name" value="Glyco_hydro_38_N_sf"/>
</dbReference>
<name>B4HWQ3_DROSE</name>
<evidence type="ECO:0000313" key="5">
    <source>
        <dbReference type="Proteomes" id="UP000001292"/>
    </source>
</evidence>
<keyword evidence="1" id="KW-0812">Transmembrane</keyword>
<dbReference type="GO" id="GO:0006013">
    <property type="term" value="P:mannose metabolic process"/>
    <property type="evidence" value="ECO:0007669"/>
    <property type="project" value="InterPro"/>
</dbReference>
<dbReference type="STRING" id="7238.B4HWQ3"/>
<accession>B4HWQ3</accession>
<dbReference type="CDD" id="cd10810">
    <property type="entry name" value="GH38N_AMII_LAM_like"/>
    <property type="match status" value="1"/>
</dbReference>
<dbReference type="Gene3D" id="1.10.287.820">
    <property type="entry name" value="Acid-sensing ion channel domain"/>
    <property type="match status" value="1"/>
</dbReference>
<protein>
    <submittedName>
        <fullName evidence="4">GM11655</fullName>
    </submittedName>
</protein>
<dbReference type="Proteomes" id="UP000001292">
    <property type="component" value="Unassembled WGS sequence"/>
</dbReference>
<dbReference type="Gene3D" id="3.20.110.10">
    <property type="entry name" value="Glycoside hydrolase 38, N terminal domain"/>
    <property type="match status" value="1"/>
</dbReference>
<evidence type="ECO:0000256" key="1">
    <source>
        <dbReference type="SAM" id="Phobius"/>
    </source>
</evidence>
<keyword evidence="1" id="KW-0472">Membrane</keyword>
<dbReference type="HOGENOM" id="CLU_370999_0_0_1"/>
<dbReference type="SUPFAM" id="SSF88713">
    <property type="entry name" value="Glycoside hydrolase/deacetylase"/>
    <property type="match status" value="1"/>
</dbReference>
<feature type="domain" description="Glycoside hydrolase family 38 N-terminal" evidence="3">
    <location>
        <begin position="39"/>
        <end position="309"/>
    </location>
</feature>
<dbReference type="InterPro" id="IPR000602">
    <property type="entry name" value="Glyco_hydro_38_N"/>
</dbReference>
<dbReference type="PhylomeDB" id="B4HWQ3"/>
<reference evidence="4 5" key="1">
    <citation type="journal article" date="2007" name="Nature">
        <title>Evolution of genes and genomes on the Drosophila phylogeny.</title>
        <authorList>
            <consortium name="Drosophila 12 Genomes Consortium"/>
            <person name="Clark A.G."/>
            <person name="Eisen M.B."/>
            <person name="Smith D.R."/>
            <person name="Bergman C.M."/>
            <person name="Oliver B."/>
            <person name="Markow T.A."/>
            <person name="Kaufman T.C."/>
            <person name="Kellis M."/>
            <person name="Gelbart W."/>
            <person name="Iyer V.N."/>
            <person name="Pollard D.A."/>
            <person name="Sackton T.B."/>
            <person name="Larracuente A.M."/>
            <person name="Singh N.D."/>
            <person name="Abad J.P."/>
            <person name="Abt D.N."/>
            <person name="Adryan B."/>
            <person name="Aguade M."/>
            <person name="Akashi H."/>
            <person name="Anderson W.W."/>
            <person name="Aquadro C.F."/>
            <person name="Ardell D.H."/>
            <person name="Arguello R."/>
            <person name="Artieri C.G."/>
            <person name="Barbash D.A."/>
            <person name="Barker D."/>
            <person name="Barsanti P."/>
            <person name="Batterham P."/>
            <person name="Batzoglou S."/>
            <person name="Begun D."/>
            <person name="Bhutkar A."/>
            <person name="Blanco E."/>
            <person name="Bosak S.A."/>
            <person name="Bradley R.K."/>
            <person name="Brand A.D."/>
            <person name="Brent M.R."/>
            <person name="Brooks A.N."/>
            <person name="Brown R.H."/>
            <person name="Butlin R.K."/>
            <person name="Caggese C."/>
            <person name="Calvi B.R."/>
            <person name="Bernardo de Carvalho A."/>
            <person name="Caspi A."/>
            <person name="Castrezana S."/>
            <person name="Celniker S.E."/>
            <person name="Chang J.L."/>
            <person name="Chapple C."/>
            <person name="Chatterji S."/>
            <person name="Chinwalla A."/>
            <person name="Civetta A."/>
            <person name="Clifton S.W."/>
            <person name="Comeron J.M."/>
            <person name="Costello J.C."/>
            <person name="Coyne J.A."/>
            <person name="Daub J."/>
            <person name="David R.G."/>
            <person name="Delcher A.L."/>
            <person name="Delehaunty K."/>
            <person name="Do C.B."/>
            <person name="Ebling H."/>
            <person name="Edwards K."/>
            <person name="Eickbush T."/>
            <person name="Evans J.D."/>
            <person name="Filipski A."/>
            <person name="Findeiss S."/>
            <person name="Freyhult E."/>
            <person name="Fulton L."/>
            <person name="Fulton R."/>
            <person name="Garcia A.C."/>
            <person name="Gardiner A."/>
            <person name="Garfield D.A."/>
            <person name="Garvin B.E."/>
            <person name="Gibson G."/>
            <person name="Gilbert D."/>
            <person name="Gnerre S."/>
            <person name="Godfrey J."/>
            <person name="Good R."/>
            <person name="Gotea V."/>
            <person name="Gravely B."/>
            <person name="Greenberg A.J."/>
            <person name="Griffiths-Jones S."/>
            <person name="Gross S."/>
            <person name="Guigo R."/>
            <person name="Gustafson E.A."/>
            <person name="Haerty W."/>
            <person name="Hahn M.W."/>
            <person name="Halligan D.L."/>
            <person name="Halpern A.L."/>
            <person name="Halter G.M."/>
            <person name="Han M.V."/>
            <person name="Heger A."/>
            <person name="Hillier L."/>
            <person name="Hinrichs A.S."/>
            <person name="Holmes I."/>
            <person name="Hoskins R.A."/>
            <person name="Hubisz M.J."/>
            <person name="Hultmark D."/>
            <person name="Huntley M.A."/>
            <person name="Jaffe D.B."/>
            <person name="Jagadeeshan S."/>
            <person name="Jeck W.R."/>
            <person name="Johnson J."/>
            <person name="Jones C.D."/>
            <person name="Jordan W.C."/>
            <person name="Karpen G.H."/>
            <person name="Kataoka E."/>
            <person name="Keightley P.D."/>
            <person name="Kheradpour P."/>
            <person name="Kirkness E.F."/>
            <person name="Koerich L.B."/>
            <person name="Kristiansen K."/>
            <person name="Kudrna D."/>
            <person name="Kulathinal R.J."/>
            <person name="Kumar S."/>
            <person name="Kwok R."/>
            <person name="Lander E."/>
            <person name="Langley C.H."/>
            <person name="Lapoint R."/>
            <person name="Lazzaro B.P."/>
            <person name="Lee S.J."/>
            <person name="Levesque L."/>
            <person name="Li R."/>
            <person name="Lin C.F."/>
            <person name="Lin M.F."/>
            <person name="Lindblad-Toh K."/>
            <person name="Llopart A."/>
            <person name="Long M."/>
            <person name="Low L."/>
            <person name="Lozovsky E."/>
            <person name="Lu J."/>
            <person name="Luo M."/>
            <person name="Machado C.A."/>
            <person name="Makalowski W."/>
            <person name="Marzo M."/>
            <person name="Matsuda M."/>
            <person name="Matzkin L."/>
            <person name="McAllister B."/>
            <person name="McBride C.S."/>
            <person name="McKernan B."/>
            <person name="McKernan K."/>
            <person name="Mendez-Lago M."/>
            <person name="Minx P."/>
            <person name="Mollenhauer M.U."/>
            <person name="Montooth K."/>
            <person name="Mount S.M."/>
            <person name="Mu X."/>
            <person name="Myers E."/>
            <person name="Negre B."/>
            <person name="Newfeld S."/>
            <person name="Nielsen R."/>
            <person name="Noor M.A."/>
            <person name="O'Grady P."/>
            <person name="Pachter L."/>
            <person name="Papaceit M."/>
            <person name="Parisi M.J."/>
            <person name="Parisi M."/>
            <person name="Parts L."/>
            <person name="Pedersen J.S."/>
            <person name="Pesole G."/>
            <person name="Phillippy A.M."/>
            <person name="Ponting C.P."/>
            <person name="Pop M."/>
            <person name="Porcelli D."/>
            <person name="Powell J.R."/>
            <person name="Prohaska S."/>
            <person name="Pruitt K."/>
            <person name="Puig M."/>
            <person name="Quesneville H."/>
            <person name="Ram K.R."/>
            <person name="Rand D."/>
            <person name="Rasmussen M.D."/>
            <person name="Reed L.K."/>
            <person name="Reenan R."/>
            <person name="Reily A."/>
            <person name="Remington K.A."/>
            <person name="Rieger T.T."/>
            <person name="Ritchie M.G."/>
            <person name="Robin C."/>
            <person name="Rogers Y.H."/>
            <person name="Rohde C."/>
            <person name="Rozas J."/>
            <person name="Rubenfield M.J."/>
            <person name="Ruiz A."/>
            <person name="Russo S."/>
            <person name="Salzberg S.L."/>
            <person name="Sanchez-Gracia A."/>
            <person name="Saranga D.J."/>
            <person name="Sato H."/>
            <person name="Schaeffer S.W."/>
            <person name="Schatz M.C."/>
            <person name="Schlenke T."/>
            <person name="Schwartz R."/>
            <person name="Segarra C."/>
            <person name="Singh R.S."/>
            <person name="Sirot L."/>
            <person name="Sirota M."/>
            <person name="Sisneros N.B."/>
            <person name="Smith C.D."/>
            <person name="Smith T.F."/>
            <person name="Spieth J."/>
            <person name="Stage D.E."/>
            <person name="Stark A."/>
            <person name="Stephan W."/>
            <person name="Strausberg R.L."/>
            <person name="Strempel S."/>
            <person name="Sturgill D."/>
            <person name="Sutton G."/>
            <person name="Sutton G.G."/>
            <person name="Tao W."/>
            <person name="Teichmann S."/>
            <person name="Tobari Y.N."/>
            <person name="Tomimura Y."/>
            <person name="Tsolas J.M."/>
            <person name="Valente V.L."/>
            <person name="Venter E."/>
            <person name="Venter J.C."/>
            <person name="Vicario S."/>
            <person name="Vieira F.G."/>
            <person name="Vilella A.J."/>
            <person name="Villasante A."/>
            <person name="Walenz B."/>
            <person name="Wang J."/>
            <person name="Wasserman M."/>
            <person name="Watts T."/>
            <person name="Wilson D."/>
            <person name="Wilson R.K."/>
            <person name="Wing R.A."/>
            <person name="Wolfner M.F."/>
            <person name="Wong A."/>
            <person name="Wong G.K."/>
            <person name="Wu C.I."/>
            <person name="Wu G."/>
            <person name="Yamamoto D."/>
            <person name="Yang H.P."/>
            <person name="Yang S.P."/>
            <person name="Yorke J.A."/>
            <person name="Yoshida K."/>
            <person name="Zdobnov E."/>
            <person name="Zhang P."/>
            <person name="Zhang Y."/>
            <person name="Zimin A.V."/>
            <person name="Baldwin J."/>
            <person name="Abdouelleil A."/>
            <person name="Abdulkadir J."/>
            <person name="Abebe A."/>
            <person name="Abera B."/>
            <person name="Abreu J."/>
            <person name="Acer S.C."/>
            <person name="Aftuck L."/>
            <person name="Alexander A."/>
            <person name="An P."/>
            <person name="Anderson E."/>
            <person name="Anderson S."/>
            <person name="Arachi H."/>
            <person name="Azer M."/>
            <person name="Bachantsang P."/>
            <person name="Barry A."/>
            <person name="Bayul T."/>
            <person name="Berlin A."/>
            <person name="Bessette D."/>
            <person name="Bloom T."/>
            <person name="Blye J."/>
            <person name="Boguslavskiy L."/>
            <person name="Bonnet C."/>
            <person name="Boukhgalter B."/>
            <person name="Bourzgui I."/>
            <person name="Brown A."/>
            <person name="Cahill P."/>
            <person name="Channer S."/>
            <person name="Cheshatsang Y."/>
            <person name="Chuda L."/>
            <person name="Citroen M."/>
            <person name="Collymore A."/>
            <person name="Cooke P."/>
            <person name="Costello M."/>
            <person name="D'Aco K."/>
            <person name="Daza R."/>
            <person name="De Haan G."/>
            <person name="DeGray S."/>
            <person name="DeMaso C."/>
            <person name="Dhargay N."/>
            <person name="Dooley K."/>
            <person name="Dooley E."/>
            <person name="Doricent M."/>
            <person name="Dorje P."/>
            <person name="Dorjee K."/>
            <person name="Dupes A."/>
            <person name="Elong R."/>
            <person name="Falk J."/>
            <person name="Farina A."/>
            <person name="Faro S."/>
            <person name="Ferguson D."/>
            <person name="Fisher S."/>
            <person name="Foley C.D."/>
            <person name="Franke A."/>
            <person name="Friedrich D."/>
            <person name="Gadbois L."/>
            <person name="Gearin G."/>
            <person name="Gearin C.R."/>
            <person name="Giannoukos G."/>
            <person name="Goode T."/>
            <person name="Graham J."/>
            <person name="Grandbois E."/>
            <person name="Grewal S."/>
            <person name="Gyaltsen K."/>
            <person name="Hafez N."/>
            <person name="Hagos B."/>
            <person name="Hall J."/>
            <person name="Henson C."/>
            <person name="Hollinger A."/>
            <person name="Honan T."/>
            <person name="Huard M.D."/>
            <person name="Hughes L."/>
            <person name="Hurhula B."/>
            <person name="Husby M.E."/>
            <person name="Kamat A."/>
            <person name="Kanga B."/>
            <person name="Kashin S."/>
            <person name="Khazanovich D."/>
            <person name="Kisner P."/>
            <person name="Lance K."/>
            <person name="Lara M."/>
            <person name="Lee W."/>
            <person name="Lennon N."/>
            <person name="Letendre F."/>
            <person name="LeVine R."/>
            <person name="Lipovsky A."/>
            <person name="Liu X."/>
            <person name="Liu J."/>
            <person name="Liu S."/>
            <person name="Lokyitsang T."/>
            <person name="Lokyitsang Y."/>
            <person name="Lubonja R."/>
            <person name="Lui A."/>
            <person name="MacDonald P."/>
            <person name="Magnisalis V."/>
            <person name="Maru K."/>
            <person name="Matthews C."/>
            <person name="McCusker W."/>
            <person name="McDonough S."/>
            <person name="Mehta T."/>
            <person name="Meldrim J."/>
            <person name="Meneus L."/>
            <person name="Mihai O."/>
            <person name="Mihalev A."/>
            <person name="Mihova T."/>
            <person name="Mittelman R."/>
            <person name="Mlenga V."/>
            <person name="Montmayeur A."/>
            <person name="Mulrain L."/>
            <person name="Navidi A."/>
            <person name="Naylor J."/>
            <person name="Negash T."/>
            <person name="Nguyen T."/>
            <person name="Nguyen N."/>
            <person name="Nicol R."/>
            <person name="Norbu C."/>
            <person name="Norbu N."/>
            <person name="Novod N."/>
            <person name="O'Neill B."/>
            <person name="Osman S."/>
            <person name="Markiewicz E."/>
            <person name="Oyono O.L."/>
            <person name="Patti C."/>
            <person name="Phunkhang P."/>
            <person name="Pierre F."/>
            <person name="Priest M."/>
            <person name="Raghuraman S."/>
            <person name="Rege F."/>
            <person name="Reyes R."/>
            <person name="Rise C."/>
            <person name="Rogov P."/>
            <person name="Ross K."/>
            <person name="Ryan E."/>
            <person name="Settipalli S."/>
            <person name="Shea T."/>
            <person name="Sherpa N."/>
            <person name="Shi L."/>
            <person name="Shih D."/>
            <person name="Sparrow T."/>
            <person name="Spaulding J."/>
            <person name="Stalker J."/>
            <person name="Stange-Thomann N."/>
            <person name="Stavropoulos S."/>
            <person name="Stone C."/>
            <person name="Strader C."/>
            <person name="Tesfaye S."/>
            <person name="Thomson T."/>
            <person name="Thoulutsang Y."/>
            <person name="Thoulutsang D."/>
            <person name="Topham K."/>
            <person name="Topping I."/>
            <person name="Tsamla T."/>
            <person name="Vassiliev H."/>
            <person name="Vo A."/>
            <person name="Wangchuk T."/>
            <person name="Wangdi T."/>
            <person name="Weiand M."/>
            <person name="Wilkinson J."/>
            <person name="Wilson A."/>
            <person name="Yadav S."/>
            <person name="Young G."/>
            <person name="Yu Q."/>
            <person name="Zembek L."/>
            <person name="Zhong D."/>
            <person name="Zimmer A."/>
            <person name="Zwirko Z."/>
            <person name="Jaffe D.B."/>
            <person name="Alvarez P."/>
            <person name="Brockman W."/>
            <person name="Butler J."/>
            <person name="Chin C."/>
            <person name="Gnerre S."/>
            <person name="Grabherr M."/>
            <person name="Kleber M."/>
            <person name="Mauceli E."/>
            <person name="MacCallum I."/>
        </authorList>
    </citation>
    <scope>NUCLEOTIDE SEQUENCE [LARGE SCALE GENOMIC DNA]</scope>
    <source>
        <strain evidence="5">Rob3c / Tucson 14021-0248.25</strain>
    </source>
</reference>
<organism evidence="5">
    <name type="scientific">Drosophila sechellia</name>
    <name type="common">Fruit fly</name>
    <dbReference type="NCBI Taxonomy" id="7238"/>
    <lineage>
        <taxon>Eukaryota</taxon>
        <taxon>Metazoa</taxon>
        <taxon>Ecdysozoa</taxon>
        <taxon>Arthropoda</taxon>
        <taxon>Hexapoda</taxon>
        <taxon>Insecta</taxon>
        <taxon>Pterygota</taxon>
        <taxon>Neoptera</taxon>
        <taxon>Endopterygota</taxon>
        <taxon>Diptera</taxon>
        <taxon>Brachycera</taxon>
        <taxon>Muscomorpha</taxon>
        <taxon>Ephydroidea</taxon>
        <taxon>Drosophilidae</taxon>
        <taxon>Drosophila</taxon>
        <taxon>Sophophora</taxon>
    </lineage>
</organism>
<gene>
    <name evidence="4" type="primary">Dsec\GM11655</name>
    <name evidence="4" type="ORF">Dsec_GM11655</name>
</gene>
<dbReference type="PANTHER" id="PTHR11607:SF3">
    <property type="entry name" value="LYSOSOMAL ALPHA-MANNOSIDASE"/>
    <property type="match status" value="1"/>
</dbReference>
<feature type="chain" id="PRO_5002809487" evidence="2">
    <location>
        <begin position="24"/>
        <end position="750"/>
    </location>
</feature>
<evidence type="ECO:0000259" key="3">
    <source>
        <dbReference type="Pfam" id="PF01074"/>
    </source>
</evidence>
<dbReference type="FunFam" id="3.20.110.10:FF:000001">
    <property type="entry name" value="Alpha-mannosidase"/>
    <property type="match status" value="1"/>
</dbReference>
<feature type="transmembrane region" description="Helical" evidence="1">
    <location>
        <begin position="310"/>
        <end position="331"/>
    </location>
</feature>
<evidence type="ECO:0000313" key="4">
    <source>
        <dbReference type="EMBL" id="EDW52448.1"/>
    </source>
</evidence>
<dbReference type="PANTHER" id="PTHR11607">
    <property type="entry name" value="ALPHA-MANNOSIDASE"/>
    <property type="match status" value="1"/>
</dbReference>
<dbReference type="SMR" id="B4HWQ3"/>
<dbReference type="GO" id="GO:0016020">
    <property type="term" value="C:membrane"/>
    <property type="evidence" value="ECO:0007669"/>
    <property type="project" value="UniProtKB-SubCell"/>
</dbReference>
<proteinExistence type="predicted"/>
<dbReference type="AlphaFoldDB" id="B4HWQ3"/>
<feature type="transmembrane region" description="Helical" evidence="1">
    <location>
        <begin position="704"/>
        <end position="727"/>
    </location>
</feature>
<evidence type="ECO:0000256" key="2">
    <source>
        <dbReference type="SAM" id="SignalP"/>
    </source>
</evidence>
<keyword evidence="5" id="KW-1185">Reference proteome</keyword>
<sequence length="750" mass="86741">MEYFGGTLAFIALFLLNTAICEATCGFEACPAPKLNMINVHLVPHSHDDVGWLKTVDQYYYGSQNKIQHAGVQYILDTVVEELLKDSSRRFIQVETFFFAKWYSEQAETVQKAVKKLVAQGRLEFAGGAWSMNDEATVHYQSVIDQFNLGLRYLKDTFGDCGRPTVGWQIDPFGHSREMASMFAQMAFNGEFFARMDYVDKKQRMLDLEMEMIWQSSEFLKNSNVFTGMLYNHYAAPPGFCFDINCEDAPIIDGESYDNNVDARVSEFIDYVRNMAKSYRSTHIMVPMGDDFQYEDAAVNFKNMDKLIKFLWLILLVASIYYCIIVCLSSIDRYYTKSTHIGIERNYIFWNTTIPSVTVCPVDRLNITYFADFCRTNGIKGPQRDILWDFLENLANSTYINFQNIPQNEQIDQIIEDIGLKPEHYTELIYNLTYDRTYEPNFNERIRCMDGAMFIHVRQVLTEWGLCYLGNSRLTEEYSSRYFIFGKYPEYNKYEYENIRLPYQVGSFFQKDTQYALLGFKGPAIIAFAHSAFEVMKVDSNSDYAYDGVLYDLSTEEITAEDNLEQDTTVAMRRCRFPHESNLTHFPFYTRNICQQECRINLAYKICKCIPHFYPNRIANPKPVCDYKTLRSCFPQHASFFLKLYEENGKHENPDTCYCEQNCLDSVVTMKSMNPMSGAKQLLGGIGSAVSVKSWPQSRLRRQVIFSLTDLLVSIGGTAGLFLGFSVLGFVEVIYFFTIRIVFQILGYTL</sequence>
<dbReference type="GO" id="GO:0005764">
    <property type="term" value="C:lysosome"/>
    <property type="evidence" value="ECO:0007669"/>
    <property type="project" value="TreeGrafter"/>
</dbReference>
<dbReference type="Gene3D" id="1.10.287.770">
    <property type="entry name" value="YojJ-like"/>
    <property type="match status" value="1"/>
</dbReference>
<feature type="signal peptide" evidence="2">
    <location>
        <begin position="1"/>
        <end position="23"/>
    </location>
</feature>